<dbReference type="InterPro" id="IPR036942">
    <property type="entry name" value="Beta-barrel_TonB_sf"/>
</dbReference>
<name>A0ABV0GFJ1_9BURK</name>
<dbReference type="Pfam" id="PF07715">
    <property type="entry name" value="Plug"/>
    <property type="match status" value="1"/>
</dbReference>
<dbReference type="Gene3D" id="2.40.170.20">
    <property type="entry name" value="TonB-dependent receptor, beta-barrel domain"/>
    <property type="match status" value="1"/>
</dbReference>
<evidence type="ECO:0000256" key="1">
    <source>
        <dbReference type="ARBA" id="ARBA00004442"/>
    </source>
</evidence>
<evidence type="ECO:0000259" key="7">
    <source>
        <dbReference type="Pfam" id="PF00593"/>
    </source>
</evidence>
<dbReference type="InterPro" id="IPR000531">
    <property type="entry name" value="Beta-barrel_TonB"/>
</dbReference>
<evidence type="ECO:0000256" key="2">
    <source>
        <dbReference type="ARBA" id="ARBA00009810"/>
    </source>
</evidence>
<keyword evidence="5" id="KW-0798">TonB box</keyword>
<feature type="domain" description="TonB-dependent receptor-like beta-barrel" evidence="7">
    <location>
        <begin position="356"/>
        <end position="813"/>
    </location>
</feature>
<sequence>MKPSPRSHCRLSALSLGLAAAFGAQAQASATLDAVTITGQAASLRKALAAQEKANHVLSVISADDIGALPDKNAAEALARMPGVSLQRDQGEGRYVVIRGLGPDLNSVSINGSLVPSPEAGRRGVALDTLPAGMVRSLEVSKTLTPDQDADSMGGSIAVKTLSAFDLPQSILNVGLGVTRDQLTARGDANAHLLWARRFGESRHLGVALGLSTEKRRFGSDDVETGGAWTDGRLSGVELRDYLPVRERRALSANLDYRPRDGESYQLRAFISRFSDDEVRDRLTIGSVANSAATPGGLFAEGQVVTARAERRLRQRKYTQGIDSLNVGTEQLLADWTLQASAGLGRASEDTPESINDARFRQNNVAGLSFTDSQRPLLQGPAALYNTAAYALNGITLQARWSEDREAHARLDLERRLLLAGRPTALKFGVKKSNRDKRNDTEQWAYTSSSAASPNYWGAGASTLAAFASEQELDFPYGRMGVAIDPQRVRARIAELPRDPARLVRESALNDYRMGEDISAGYLQLSHEFNDRLQLLAGLRREQTRFEAQGQQVNAANALSERSSERRYGHWLPGLHARYELDARTSVRGAWWNSVVRANFSQLAPGISLASTTEASIGNPDLNPLRSRNLDLGIERILGREGVLSAYVFDKAIRDFTYTTNLAGSGAWAAYTTATSFANGDSARVRGIELAYSQPLRMLPGALSGLIVGVNATFTDSKAEVARFDRKTGALQARSIRLPGQSNAVVNVMLGYEAGPISARLALNQKSNYLLELGADILNAAQDRYVDRQRQLDVSAAWQFDRRWSVVVEALNLNRERYYVFQGSQPFNVQNESYGRTFKLSVKATLF</sequence>
<dbReference type="RefSeq" id="WP_347610563.1">
    <property type="nucleotide sequence ID" value="NZ_JBDPZC010000006.1"/>
</dbReference>
<protein>
    <submittedName>
        <fullName evidence="9">TonB-dependent receptor</fullName>
    </submittedName>
</protein>
<dbReference type="PANTHER" id="PTHR40980:SF4">
    <property type="entry name" value="TONB-DEPENDENT RECEPTOR-LIKE BETA-BARREL DOMAIN-CONTAINING PROTEIN"/>
    <property type="match status" value="1"/>
</dbReference>
<dbReference type="InterPro" id="IPR012910">
    <property type="entry name" value="Plug_dom"/>
</dbReference>
<reference evidence="9 10" key="1">
    <citation type="submission" date="2024-05" db="EMBL/GenBank/DDBJ databases">
        <title>Roseateles sp. 2.12 16S ribosomal RNA gene Genome sequencing and assembly.</title>
        <authorList>
            <person name="Woo H."/>
        </authorList>
    </citation>
    <scope>NUCLEOTIDE SEQUENCE [LARGE SCALE GENOMIC DNA]</scope>
    <source>
        <strain evidence="9 10">2.12</strain>
    </source>
</reference>
<evidence type="ECO:0000256" key="6">
    <source>
        <dbReference type="SAM" id="SignalP"/>
    </source>
</evidence>
<keyword evidence="10" id="KW-1185">Reference proteome</keyword>
<evidence type="ECO:0000259" key="8">
    <source>
        <dbReference type="Pfam" id="PF07715"/>
    </source>
</evidence>
<dbReference type="Proteomes" id="UP001462640">
    <property type="component" value="Unassembled WGS sequence"/>
</dbReference>
<feature type="chain" id="PRO_5047339516" evidence="6">
    <location>
        <begin position="27"/>
        <end position="847"/>
    </location>
</feature>
<keyword evidence="6" id="KW-0732">Signal</keyword>
<keyword evidence="4" id="KW-0998">Cell outer membrane</keyword>
<feature type="signal peptide" evidence="6">
    <location>
        <begin position="1"/>
        <end position="26"/>
    </location>
</feature>
<evidence type="ECO:0000256" key="5">
    <source>
        <dbReference type="RuleBase" id="RU003357"/>
    </source>
</evidence>
<comment type="subcellular location">
    <subcellularLocation>
        <location evidence="1 5">Cell outer membrane</location>
    </subcellularLocation>
</comment>
<dbReference type="EMBL" id="JBDPZC010000006">
    <property type="protein sequence ID" value="MEO3713809.1"/>
    <property type="molecule type" value="Genomic_DNA"/>
</dbReference>
<dbReference type="InterPro" id="IPR010104">
    <property type="entry name" value="TonB_rcpt_bac"/>
</dbReference>
<evidence type="ECO:0000256" key="3">
    <source>
        <dbReference type="ARBA" id="ARBA00023136"/>
    </source>
</evidence>
<proteinExistence type="inferred from homology"/>
<comment type="similarity">
    <text evidence="2 5">Belongs to the TonB-dependent receptor family.</text>
</comment>
<comment type="caution">
    <text evidence="9">The sequence shown here is derived from an EMBL/GenBank/DDBJ whole genome shotgun (WGS) entry which is preliminary data.</text>
</comment>
<keyword evidence="3 5" id="KW-0472">Membrane</keyword>
<accession>A0ABV0GFJ1</accession>
<evidence type="ECO:0000313" key="9">
    <source>
        <dbReference type="EMBL" id="MEO3713809.1"/>
    </source>
</evidence>
<keyword evidence="9" id="KW-0675">Receptor</keyword>
<organism evidence="9 10">
    <name type="scientific">Roseateles flavus</name>
    <dbReference type="NCBI Taxonomy" id="3149041"/>
    <lineage>
        <taxon>Bacteria</taxon>
        <taxon>Pseudomonadati</taxon>
        <taxon>Pseudomonadota</taxon>
        <taxon>Betaproteobacteria</taxon>
        <taxon>Burkholderiales</taxon>
        <taxon>Sphaerotilaceae</taxon>
        <taxon>Roseateles</taxon>
    </lineage>
</organism>
<dbReference type="Gene3D" id="2.170.130.10">
    <property type="entry name" value="TonB-dependent receptor, plug domain"/>
    <property type="match status" value="1"/>
</dbReference>
<dbReference type="NCBIfam" id="TIGR01782">
    <property type="entry name" value="TonB-Xanth-Caul"/>
    <property type="match status" value="1"/>
</dbReference>
<dbReference type="InterPro" id="IPR037066">
    <property type="entry name" value="Plug_dom_sf"/>
</dbReference>
<gene>
    <name evidence="9" type="ORF">ABDJ40_13675</name>
</gene>
<dbReference type="PANTHER" id="PTHR40980">
    <property type="entry name" value="PLUG DOMAIN-CONTAINING PROTEIN"/>
    <property type="match status" value="1"/>
</dbReference>
<dbReference type="Pfam" id="PF00593">
    <property type="entry name" value="TonB_dep_Rec_b-barrel"/>
    <property type="match status" value="1"/>
</dbReference>
<dbReference type="CDD" id="cd01347">
    <property type="entry name" value="ligand_gated_channel"/>
    <property type="match status" value="1"/>
</dbReference>
<evidence type="ECO:0000256" key="4">
    <source>
        <dbReference type="ARBA" id="ARBA00023237"/>
    </source>
</evidence>
<feature type="domain" description="TonB-dependent receptor plug" evidence="8">
    <location>
        <begin position="54"/>
        <end position="155"/>
    </location>
</feature>
<evidence type="ECO:0000313" key="10">
    <source>
        <dbReference type="Proteomes" id="UP001462640"/>
    </source>
</evidence>
<dbReference type="SUPFAM" id="SSF56935">
    <property type="entry name" value="Porins"/>
    <property type="match status" value="1"/>
</dbReference>